<gene>
    <name evidence="7" type="ORF">HV832_08320</name>
</gene>
<dbReference type="RefSeq" id="WP_176803113.1">
    <property type="nucleotide sequence ID" value="NZ_JABXYJ010000004.1"/>
</dbReference>
<dbReference type="EMBL" id="JABXYJ010000004">
    <property type="protein sequence ID" value="NVO77835.1"/>
    <property type="molecule type" value="Genomic_DNA"/>
</dbReference>
<accession>A0A850QJX9</accession>
<comment type="similarity">
    <text evidence="1">Belongs to the low molecular weight phosphotyrosine protein phosphatase family.</text>
</comment>
<dbReference type="InterPro" id="IPR023485">
    <property type="entry name" value="Ptyr_pPase"/>
</dbReference>
<dbReference type="PANTHER" id="PTHR11717">
    <property type="entry name" value="LOW MOLECULAR WEIGHT PROTEIN TYROSINE PHOSPHATASE"/>
    <property type="match status" value="1"/>
</dbReference>
<feature type="active site" description="Nucleophile" evidence="5">
    <location>
        <position position="15"/>
    </location>
</feature>
<feature type="domain" description="Phosphotyrosine protein phosphatase I" evidence="6">
    <location>
        <begin position="9"/>
        <end position="158"/>
    </location>
</feature>
<dbReference type="PRINTS" id="PR00719">
    <property type="entry name" value="LMWPTPASE"/>
</dbReference>
<dbReference type="Gene3D" id="3.40.50.2300">
    <property type="match status" value="1"/>
</dbReference>
<name>A0A850QJX9_9BURK</name>
<evidence type="ECO:0000256" key="3">
    <source>
        <dbReference type="ARBA" id="ARBA00022801"/>
    </source>
</evidence>
<evidence type="ECO:0000256" key="4">
    <source>
        <dbReference type="ARBA" id="ARBA00022912"/>
    </source>
</evidence>
<dbReference type="InterPro" id="IPR036196">
    <property type="entry name" value="Ptyr_pPase_sf"/>
</dbReference>
<feature type="active site" description="Proton donor" evidence="5">
    <location>
        <position position="132"/>
    </location>
</feature>
<dbReference type="CDD" id="cd16343">
    <property type="entry name" value="LMWPTP"/>
    <property type="match status" value="1"/>
</dbReference>
<dbReference type="EC" id="3.1.3.48" evidence="2"/>
<dbReference type="Pfam" id="PF01451">
    <property type="entry name" value="LMWPc"/>
    <property type="match status" value="1"/>
</dbReference>
<keyword evidence="4" id="KW-0904">Protein phosphatase</keyword>
<dbReference type="AlphaFoldDB" id="A0A850QJX9"/>
<evidence type="ECO:0000256" key="2">
    <source>
        <dbReference type="ARBA" id="ARBA00013064"/>
    </source>
</evidence>
<evidence type="ECO:0000313" key="8">
    <source>
        <dbReference type="Proteomes" id="UP000588051"/>
    </source>
</evidence>
<dbReference type="SMART" id="SM00226">
    <property type="entry name" value="LMWPc"/>
    <property type="match status" value="1"/>
</dbReference>
<evidence type="ECO:0000256" key="5">
    <source>
        <dbReference type="PIRSR" id="PIRSR617867-1"/>
    </source>
</evidence>
<proteinExistence type="inferred from homology"/>
<dbReference type="SUPFAM" id="SSF52788">
    <property type="entry name" value="Phosphotyrosine protein phosphatases I"/>
    <property type="match status" value="1"/>
</dbReference>
<reference evidence="7 8" key="1">
    <citation type="submission" date="2020-06" db="EMBL/GenBank/DDBJ databases">
        <authorList>
            <person name="Qiu C."/>
            <person name="Liu Z."/>
        </authorList>
    </citation>
    <scope>NUCLEOTIDE SEQUENCE [LARGE SCALE GENOMIC DNA]</scope>
    <source>
        <strain evidence="7 8">EM 1</strain>
    </source>
</reference>
<organism evidence="7 8">
    <name type="scientific">Undibacterium oligocarboniphilum</name>
    <dbReference type="NCBI Taxonomy" id="666702"/>
    <lineage>
        <taxon>Bacteria</taxon>
        <taxon>Pseudomonadati</taxon>
        <taxon>Pseudomonadota</taxon>
        <taxon>Betaproteobacteria</taxon>
        <taxon>Burkholderiales</taxon>
        <taxon>Oxalobacteraceae</taxon>
        <taxon>Undibacterium</taxon>
    </lineage>
</organism>
<dbReference type="InterPro" id="IPR017867">
    <property type="entry name" value="Tyr_phospatase_low_mol_wt"/>
</dbReference>
<dbReference type="PANTHER" id="PTHR11717:SF7">
    <property type="entry name" value="LOW MOLECULAR WEIGHT PHOSPHOTYROSINE PROTEIN PHOSPHATASE"/>
    <property type="match status" value="1"/>
</dbReference>
<evidence type="ECO:0000259" key="6">
    <source>
        <dbReference type="SMART" id="SM00226"/>
    </source>
</evidence>
<keyword evidence="3" id="KW-0378">Hydrolase</keyword>
<sequence>MTIRSPKVSSILFVCMGNICRSPTAEGVFRAKAKAAGLLDQLVIDSAGTHAYHVGEAPDARSHVFAIKRGFDLSSQRARQVRAEDFIRFDLVLAMDKNNLQLLEAACPAAYRHKLHLFMHYARNPVAEEIPDPYYGGPRGFDTVLDYIEDAADGLLASLQEHA</sequence>
<evidence type="ECO:0000313" key="7">
    <source>
        <dbReference type="EMBL" id="NVO77835.1"/>
    </source>
</evidence>
<dbReference type="Proteomes" id="UP000588051">
    <property type="component" value="Unassembled WGS sequence"/>
</dbReference>
<protein>
    <recommendedName>
        <fullName evidence="2">protein-tyrosine-phosphatase</fullName>
        <ecNumber evidence="2">3.1.3.48</ecNumber>
    </recommendedName>
</protein>
<dbReference type="GO" id="GO:0004725">
    <property type="term" value="F:protein tyrosine phosphatase activity"/>
    <property type="evidence" value="ECO:0007669"/>
    <property type="project" value="UniProtKB-EC"/>
</dbReference>
<comment type="caution">
    <text evidence="7">The sequence shown here is derived from an EMBL/GenBank/DDBJ whole genome shotgun (WGS) entry which is preliminary data.</text>
</comment>
<dbReference type="FunFam" id="3.40.50.2300:FF:000113">
    <property type="entry name" value="Low molecular weight protein-tyrosine-phosphatase"/>
    <property type="match status" value="1"/>
</dbReference>
<evidence type="ECO:0000256" key="1">
    <source>
        <dbReference type="ARBA" id="ARBA00011063"/>
    </source>
</evidence>
<feature type="active site" evidence="5">
    <location>
        <position position="21"/>
    </location>
</feature>
<dbReference type="InterPro" id="IPR050438">
    <property type="entry name" value="LMW_PTPase"/>
</dbReference>
<keyword evidence="8" id="KW-1185">Reference proteome</keyword>